<dbReference type="CDD" id="cd18606">
    <property type="entry name" value="ABC_6TM_YOR1_D2_like"/>
    <property type="match status" value="1"/>
</dbReference>
<evidence type="ECO:0000313" key="13">
    <source>
        <dbReference type="Proteomes" id="UP001303373"/>
    </source>
</evidence>
<sequence length="1513" mass="167968">MSSAVPDAEQTWAADTETAKTTDPRHAEPLADEPLARVASGPEDLNEENHGATEPVEESAESQSEDEKHNNLVKPQPLERTRSNWTTATGTSINTDASDVEQQAPHKRTWGEKLNPLKRKNPPLIPKERATSREFQAGFFSLLIFQWMAPLMSVGYQRPLEVNDVWAVNPNRRMELLADRLRKAFAERKKQKARFTPLVMALYDTFKFEFLLGAACQLTASCLQVLTPFVMKYLIKFAGEAYYASQGKAPVPPIGEGIGLVFGITGMQMIQSMCTNHFIYRGMLVGGQARSVLITVIFDKAMVLSGRAKSGGKATGPQRPPDGIQPGSKEEKEWFKKNMANKSSVSGTGEGWSNGRIVNLMSTDTYRVDQAAGMFHMCWTSPVQVVIVLILLLINLSYSALAGFAFITVMMPLLARAIKSLMSRRKVINKITDQRVSLTQEIIQSVRFVKFFGWETSFLDRLATLRNREISRIAFLLSIRNGIMAVSMTMPIFASMLAFITFRLTNHNLAPAPIFSSLALFNALRIPLNMLPMVIGQIVDANASLARIQEFLNAEEIQDETNWDNDNENAIVILDADFTWERTPTQNSDATVGNGPSDSKLAKAEKKDAKSKAKEEKRKSKLAMADKEKQVSVPGTPSTPTSSGDSVDEEEKPFSVRQIDLAVGRQELIAVIGSVGSGKSSLLGALAGDMRKTNGSVTFGASRAFCPQYAWIQNATVRQNITFGKPFDQKWYDTVVDACALRPDLEMLPAGDATEIGERGITVSGGQKQRLNIARAIYFNADIVLMDDPLSAVDAHVGRHIMDNAICGLLRNKCRVLVTHQLHVLHRVDRIVWMKEGTIHKVATFPELMANDTEFQKLMETTAVEEKHEEPGEVNEDEVEDEKKQVRKRKSNKRAAALMQQEERAVASVSGKVYGAYIRASGSIINGPFILILLILSQGANIMTSLWLSWWTSSKFGFSQSMYIGLYALFGVLQAALMFAFATTLTVLGTKASKIMLRRAITRVLRAPMSFFDTTPLGRITNRFSKDVDTMDNSLTDSIRMFLLTMGMILSVFILIIAYYYYFAIALIPLTFMFLWSTSYYRSSAREIKRHEAVLRSVVFSRFGEAISGTATIRAYGLENQFSASVRDAVDSMDGAYFLTFANQRWLSTRLDAVGNLLVFTCGILVVTSRFSINPSTGGLVLSYILSIVGFIQFTVRQLAEVENNMNSTERLHYYGTELEEEAPLHVGDVRPSWPEKGEIIFDNVQMRYRAGLPLVLKGLSMHVKAGERIGVVGRTGAGKSTIMSTLFRLVELSGGSITVDGVNIAQIGLNDLRSKLAIIPQDPTLFRGTIRSNLDPFNEHNDLELWNALRQADLVGAEQTMEDEAGRIHLDTTVEDEGLNFSLGQRQLLALARALVRGSQIIVCDEATSSVDFETDQKIQKTIVRGFKGKTLLCIAHRLKTIIGYDRILVMDAGNVAELDSPINLYDQGGIFRSMCDRSGIRREDFFNSDEAHFDDASPVLERTQSAALGQR</sequence>
<feature type="domain" description="ABC transmembrane type-1" evidence="11">
    <location>
        <begin position="929"/>
        <end position="1204"/>
    </location>
</feature>
<proteinExistence type="predicted"/>
<feature type="region of interest" description="Disordered" evidence="8">
    <location>
        <begin position="308"/>
        <end position="329"/>
    </location>
</feature>
<feature type="transmembrane region" description="Helical" evidence="9">
    <location>
        <begin position="1041"/>
        <end position="1058"/>
    </location>
</feature>
<evidence type="ECO:0000256" key="4">
    <source>
        <dbReference type="ARBA" id="ARBA00022741"/>
    </source>
</evidence>
<dbReference type="GO" id="GO:0016887">
    <property type="term" value="F:ATP hydrolysis activity"/>
    <property type="evidence" value="ECO:0007669"/>
    <property type="project" value="InterPro"/>
</dbReference>
<dbReference type="Proteomes" id="UP001303373">
    <property type="component" value="Chromosome 11"/>
</dbReference>
<feature type="transmembrane region" description="Helical" evidence="9">
    <location>
        <begin position="482"/>
        <end position="504"/>
    </location>
</feature>
<keyword evidence="7 9" id="KW-0472">Membrane</keyword>
<name>A0AAQ3RA10_9PEZI</name>
<dbReference type="FunFam" id="3.40.50.300:FF:002040">
    <property type="entry name" value="ABC multidrug transporter (Eurofung)"/>
    <property type="match status" value="1"/>
</dbReference>
<feature type="transmembrane region" description="Helical" evidence="9">
    <location>
        <begin position="510"/>
        <end position="528"/>
    </location>
</feature>
<dbReference type="Gene3D" id="1.20.1560.10">
    <property type="entry name" value="ABC transporter type 1, transmembrane domain"/>
    <property type="match status" value="2"/>
</dbReference>
<evidence type="ECO:0000256" key="9">
    <source>
        <dbReference type="SAM" id="Phobius"/>
    </source>
</evidence>
<feature type="region of interest" description="Disordered" evidence="8">
    <location>
        <begin position="584"/>
        <end position="653"/>
    </location>
</feature>
<feature type="domain" description="ABC transporter" evidence="10">
    <location>
        <begin position="1240"/>
        <end position="1479"/>
    </location>
</feature>
<feature type="domain" description="ABC transporter" evidence="10">
    <location>
        <begin position="641"/>
        <end position="861"/>
    </location>
</feature>
<comment type="subcellular location">
    <subcellularLocation>
        <location evidence="1">Membrane</location>
        <topology evidence="1">Multi-pass membrane protein</topology>
    </subcellularLocation>
</comment>
<gene>
    <name evidence="12" type="ORF">R9X50_00657200</name>
</gene>
<keyword evidence="2" id="KW-0813">Transport</keyword>
<dbReference type="EMBL" id="CP138590">
    <property type="protein sequence ID" value="WPH03689.1"/>
    <property type="molecule type" value="Genomic_DNA"/>
</dbReference>
<evidence type="ECO:0000256" key="7">
    <source>
        <dbReference type="ARBA" id="ARBA00023136"/>
    </source>
</evidence>
<dbReference type="SUPFAM" id="SSF52540">
    <property type="entry name" value="P-loop containing nucleoside triphosphate hydrolases"/>
    <property type="match status" value="2"/>
</dbReference>
<keyword evidence="3 9" id="KW-0812">Transmembrane</keyword>
<dbReference type="SMART" id="SM00382">
    <property type="entry name" value="AAA"/>
    <property type="match status" value="2"/>
</dbReference>
<keyword evidence="4" id="KW-0547">Nucleotide-binding</keyword>
<dbReference type="PROSITE" id="PS00211">
    <property type="entry name" value="ABC_TRANSPORTER_1"/>
    <property type="match status" value="2"/>
</dbReference>
<dbReference type="InterPro" id="IPR003593">
    <property type="entry name" value="AAA+_ATPase"/>
</dbReference>
<evidence type="ECO:0000259" key="10">
    <source>
        <dbReference type="PROSITE" id="PS50893"/>
    </source>
</evidence>
<feature type="transmembrane region" description="Helical" evidence="9">
    <location>
        <begin position="929"/>
        <end position="950"/>
    </location>
</feature>
<dbReference type="GO" id="GO:0016020">
    <property type="term" value="C:membrane"/>
    <property type="evidence" value="ECO:0007669"/>
    <property type="project" value="UniProtKB-SubCell"/>
</dbReference>
<dbReference type="PROSITE" id="PS50893">
    <property type="entry name" value="ABC_TRANSPORTER_2"/>
    <property type="match status" value="2"/>
</dbReference>
<evidence type="ECO:0000256" key="5">
    <source>
        <dbReference type="ARBA" id="ARBA00022840"/>
    </source>
</evidence>
<feature type="region of interest" description="Disordered" evidence="8">
    <location>
        <begin position="1"/>
        <end position="124"/>
    </location>
</feature>
<dbReference type="PANTHER" id="PTHR24223:SF464">
    <property type="entry name" value="ABC-TYPE TRANSPORTER CICA"/>
    <property type="match status" value="1"/>
</dbReference>
<dbReference type="InterPro" id="IPR011527">
    <property type="entry name" value="ABC1_TM_dom"/>
</dbReference>
<dbReference type="InterPro" id="IPR003439">
    <property type="entry name" value="ABC_transporter-like_ATP-bd"/>
</dbReference>
<reference evidence="12 13" key="1">
    <citation type="submission" date="2023-11" db="EMBL/GenBank/DDBJ databases">
        <title>An acidophilic fungus is an integral part of prey digestion in a carnivorous sundew plant.</title>
        <authorList>
            <person name="Tsai I.J."/>
        </authorList>
    </citation>
    <scope>NUCLEOTIDE SEQUENCE [LARGE SCALE GENOMIC DNA]</scope>
    <source>
        <strain evidence="12">169a</strain>
    </source>
</reference>
<feature type="compositionally biased region" description="Polar residues" evidence="8">
    <location>
        <begin position="584"/>
        <end position="596"/>
    </location>
</feature>
<dbReference type="InterPro" id="IPR036640">
    <property type="entry name" value="ABC1_TM_sf"/>
</dbReference>
<dbReference type="Gene3D" id="3.40.50.300">
    <property type="entry name" value="P-loop containing nucleotide triphosphate hydrolases"/>
    <property type="match status" value="2"/>
</dbReference>
<dbReference type="SUPFAM" id="SSF90123">
    <property type="entry name" value="ABC transporter transmembrane region"/>
    <property type="match status" value="2"/>
</dbReference>
<feature type="domain" description="ABC transmembrane type-1" evidence="11">
    <location>
        <begin position="211"/>
        <end position="540"/>
    </location>
</feature>
<feature type="compositionally biased region" description="Low complexity" evidence="8">
    <location>
        <begin position="631"/>
        <end position="645"/>
    </location>
</feature>
<evidence type="ECO:0000256" key="1">
    <source>
        <dbReference type="ARBA" id="ARBA00004141"/>
    </source>
</evidence>
<evidence type="ECO:0000256" key="8">
    <source>
        <dbReference type="SAM" id="MobiDB-lite"/>
    </source>
</evidence>
<dbReference type="FunFam" id="3.40.50.300:FF:000565">
    <property type="entry name" value="ABC bile acid transporter"/>
    <property type="match status" value="1"/>
</dbReference>
<dbReference type="GO" id="GO:0005524">
    <property type="term" value="F:ATP binding"/>
    <property type="evidence" value="ECO:0007669"/>
    <property type="project" value="UniProtKB-KW"/>
</dbReference>
<dbReference type="FunFam" id="1.20.1560.10:FF:000010">
    <property type="entry name" value="Multidrug resistance-associated ABC transporter"/>
    <property type="match status" value="1"/>
</dbReference>
<keyword evidence="13" id="KW-1185">Reference proteome</keyword>
<feature type="compositionally biased region" description="Basic and acidic residues" evidence="8">
    <location>
        <begin position="17"/>
        <end position="29"/>
    </location>
</feature>
<dbReference type="CDD" id="cd03244">
    <property type="entry name" value="ABCC_MRP_domain2"/>
    <property type="match status" value="1"/>
</dbReference>
<keyword evidence="5" id="KW-0067">ATP-binding</keyword>
<evidence type="ECO:0000256" key="6">
    <source>
        <dbReference type="ARBA" id="ARBA00022989"/>
    </source>
</evidence>
<feature type="region of interest" description="Disordered" evidence="8">
    <location>
        <begin position="865"/>
        <end position="887"/>
    </location>
</feature>
<dbReference type="InterPro" id="IPR027417">
    <property type="entry name" value="P-loop_NTPase"/>
</dbReference>
<evidence type="ECO:0000256" key="3">
    <source>
        <dbReference type="ARBA" id="ARBA00022692"/>
    </source>
</evidence>
<feature type="transmembrane region" description="Helical" evidence="9">
    <location>
        <begin position="962"/>
        <end position="989"/>
    </location>
</feature>
<dbReference type="Pfam" id="PF00664">
    <property type="entry name" value="ABC_membrane"/>
    <property type="match status" value="2"/>
</dbReference>
<organism evidence="12 13">
    <name type="scientific">Acrodontium crateriforme</name>
    <dbReference type="NCBI Taxonomy" id="150365"/>
    <lineage>
        <taxon>Eukaryota</taxon>
        <taxon>Fungi</taxon>
        <taxon>Dikarya</taxon>
        <taxon>Ascomycota</taxon>
        <taxon>Pezizomycotina</taxon>
        <taxon>Dothideomycetes</taxon>
        <taxon>Dothideomycetidae</taxon>
        <taxon>Mycosphaerellales</taxon>
        <taxon>Teratosphaeriaceae</taxon>
        <taxon>Acrodontium</taxon>
    </lineage>
</organism>
<keyword evidence="6 9" id="KW-1133">Transmembrane helix</keyword>
<feature type="compositionally biased region" description="Basic and acidic residues" evidence="8">
    <location>
        <begin position="600"/>
        <end position="630"/>
    </location>
</feature>
<accession>A0AAQ3RA10</accession>
<dbReference type="Pfam" id="PF00005">
    <property type="entry name" value="ABC_tran"/>
    <property type="match status" value="2"/>
</dbReference>
<feature type="compositionally biased region" description="Acidic residues" evidence="8">
    <location>
        <begin position="55"/>
        <end position="64"/>
    </location>
</feature>
<dbReference type="InterPro" id="IPR050173">
    <property type="entry name" value="ABC_transporter_C-like"/>
</dbReference>
<dbReference type="CDD" id="cd18597">
    <property type="entry name" value="ABC_6TM_YOR1_D1_like"/>
    <property type="match status" value="1"/>
</dbReference>
<dbReference type="InterPro" id="IPR017871">
    <property type="entry name" value="ABC_transporter-like_CS"/>
</dbReference>
<evidence type="ECO:0000256" key="2">
    <source>
        <dbReference type="ARBA" id="ARBA00022448"/>
    </source>
</evidence>
<evidence type="ECO:0000259" key="11">
    <source>
        <dbReference type="PROSITE" id="PS50929"/>
    </source>
</evidence>
<evidence type="ECO:0000313" key="12">
    <source>
        <dbReference type="EMBL" id="WPH03689.1"/>
    </source>
</evidence>
<feature type="compositionally biased region" description="Polar residues" evidence="8">
    <location>
        <begin position="83"/>
        <end position="101"/>
    </location>
</feature>
<dbReference type="PANTHER" id="PTHR24223">
    <property type="entry name" value="ATP-BINDING CASSETTE SUB-FAMILY C"/>
    <property type="match status" value="1"/>
</dbReference>
<dbReference type="CDD" id="cd03250">
    <property type="entry name" value="ABCC_MRP_domain1"/>
    <property type="match status" value="1"/>
</dbReference>
<dbReference type="GO" id="GO:0140359">
    <property type="term" value="F:ABC-type transporter activity"/>
    <property type="evidence" value="ECO:0007669"/>
    <property type="project" value="InterPro"/>
</dbReference>
<dbReference type="PROSITE" id="PS50929">
    <property type="entry name" value="ABC_TM1F"/>
    <property type="match status" value="2"/>
</dbReference>
<protein>
    <submittedName>
        <fullName evidence="12">Oligomycin resistance atp-dependent permease yor1</fullName>
    </submittedName>
</protein>